<dbReference type="Gene3D" id="1.10.10.10">
    <property type="entry name" value="Winged helix-like DNA-binding domain superfamily/Winged helix DNA-binding domain"/>
    <property type="match status" value="2"/>
</dbReference>
<keyword evidence="2" id="KW-0805">Transcription regulation</keyword>
<dbReference type="Pfam" id="PF00486">
    <property type="entry name" value="Trans_reg_C"/>
    <property type="match status" value="1"/>
</dbReference>
<evidence type="ECO:0000313" key="9">
    <source>
        <dbReference type="EMBL" id="GIM72290.1"/>
    </source>
</evidence>
<dbReference type="InterPro" id="IPR019734">
    <property type="entry name" value="TPR_rpt"/>
</dbReference>
<feature type="DNA-binding region" description="OmpR/PhoB-type" evidence="6">
    <location>
        <begin position="1"/>
        <end position="95"/>
    </location>
</feature>
<keyword evidence="4" id="KW-0804">Transcription</keyword>
<sequence length="1042" mass="113516">MIEFRLLGEVQMWVSGHPVALGPLKQRTVLAALLVDAGSAVPTDTLIDRVWDEAPPAEARNVLYTYMARLRRILLTASADAPSLQRKPGGYLFDVDPELIDLHLLRRLAAQARERPEGDPDRLTMLRRAVDLWRGEPLAGLSGEWVARLREGTRQQIHGLLSDWADAEIGAGRYATVVDRLSPAVDNHPLAEPLILHLMRALHLDGRRTSALERYSRTRRHLADELGIDPSAELQDLHQRILRGTPSEAVPTAPAPAEPAADLPSDGTTTASDGGVPGRQLPVGLDDFTGCEPEIAQVLTTLGNPPGEDNRPVVVVSGPGGIGKTSFTVHLANLLRPAYPDGQILVGSEGREGQTGELVDRVLRALGVQDTHRLGTIEDKVARYRATIRNRRLLIVIDNAAGAGEIRPLVPGVPGTALIVSSRARLTTIPRAEHVELRLFSRDESLALLRRIIGPDRVAREPEAAAALTAICAGLPLALRIVAARLAARAHWRITRLLDRMRDERRRLDEMAVDGLAVRISVGVSYEGLPPAARQAFRLLGFLGCATFAEWMAAALFGASVDDAGDLLEQLFDARLVEIDDSTADGVVRYRMHELVRLYARERALEEDDEAGLTAAVRRTVAAATEIVDRLGESLPYAVARSYQGIGPATGVHPTVLETDCSGPDWLATEADALVATVERAAGTGLVEEACVLADGLVYASFALHNDFSRWNRAHAAAHAAARASGNRVAEAVMACGVGLLRYKEDRFSEAEHHFTAAIELFGDVGHEHGRAAAVSGLGTVLREVGRHQEAVPMLERALPVLERVGDRDGAAHASYGLGHAHRELGNDDQAMSYLERARNLYRSAGHWRGEAIAVRGIGLVHRARGDLDAAEAWFVQAHDMVLRRGDRLLACYTTQSLAKLWIRQGRPEQAAEPLARSLQLCVDAQDRFGAALLRRTLGEMHLAAGRPADALRDLDLAYAVWSELGHELGRARTLRDIGAAHVLRGDCGSAHHAWQSAYTTFSRLGLREAGELNWWIRRWGCYCDHVWLSGDSAGRTLHSRP</sequence>
<dbReference type="SMART" id="SM01043">
    <property type="entry name" value="BTAD"/>
    <property type="match status" value="1"/>
</dbReference>
<dbReference type="InterPro" id="IPR027417">
    <property type="entry name" value="P-loop_NTPase"/>
</dbReference>
<dbReference type="SMART" id="SM00382">
    <property type="entry name" value="AAA"/>
    <property type="match status" value="1"/>
</dbReference>
<dbReference type="InterPro" id="IPR003593">
    <property type="entry name" value="AAA+_ATPase"/>
</dbReference>
<dbReference type="RefSeq" id="WP_212990986.1">
    <property type="nucleotide sequence ID" value="NZ_BAABEA010000005.1"/>
</dbReference>
<gene>
    <name evidence="9" type="ORF">Aau02nite_50240</name>
</gene>
<evidence type="ECO:0000256" key="7">
    <source>
        <dbReference type="SAM" id="MobiDB-lite"/>
    </source>
</evidence>
<name>A0A919SI14_9ACTN</name>
<dbReference type="SMART" id="SM00028">
    <property type="entry name" value="TPR"/>
    <property type="match status" value="6"/>
</dbReference>
<evidence type="ECO:0000256" key="5">
    <source>
        <dbReference type="PROSITE-ProRule" id="PRU00339"/>
    </source>
</evidence>
<dbReference type="SUPFAM" id="SSF48452">
    <property type="entry name" value="TPR-like"/>
    <property type="match status" value="3"/>
</dbReference>
<dbReference type="CDD" id="cd15831">
    <property type="entry name" value="BTAD"/>
    <property type="match status" value="1"/>
</dbReference>
<dbReference type="AlphaFoldDB" id="A0A919SI14"/>
<dbReference type="SMART" id="SM00862">
    <property type="entry name" value="Trans_reg_C"/>
    <property type="match status" value="1"/>
</dbReference>
<dbReference type="SUPFAM" id="SSF52540">
    <property type="entry name" value="P-loop containing nucleoside triphosphate hydrolases"/>
    <property type="match status" value="1"/>
</dbReference>
<dbReference type="PRINTS" id="PR00364">
    <property type="entry name" value="DISEASERSIST"/>
</dbReference>
<dbReference type="Gene3D" id="1.25.40.10">
    <property type="entry name" value="Tetratricopeptide repeat domain"/>
    <property type="match status" value="3"/>
</dbReference>
<dbReference type="GO" id="GO:0000160">
    <property type="term" value="P:phosphorelay signal transduction system"/>
    <property type="evidence" value="ECO:0007669"/>
    <property type="project" value="InterPro"/>
</dbReference>
<comment type="caution">
    <text evidence="9">The sequence shown here is derived from an EMBL/GenBank/DDBJ whole genome shotgun (WGS) entry which is preliminary data.</text>
</comment>
<dbReference type="InterPro" id="IPR005158">
    <property type="entry name" value="BTAD"/>
</dbReference>
<keyword evidence="10" id="KW-1185">Reference proteome</keyword>
<dbReference type="GO" id="GO:0043531">
    <property type="term" value="F:ADP binding"/>
    <property type="evidence" value="ECO:0007669"/>
    <property type="project" value="InterPro"/>
</dbReference>
<evidence type="ECO:0000256" key="2">
    <source>
        <dbReference type="ARBA" id="ARBA00023015"/>
    </source>
</evidence>
<evidence type="ECO:0000256" key="1">
    <source>
        <dbReference type="ARBA" id="ARBA00005820"/>
    </source>
</evidence>
<proteinExistence type="inferred from homology"/>
<dbReference type="InterPro" id="IPR036388">
    <property type="entry name" value="WH-like_DNA-bd_sf"/>
</dbReference>
<dbReference type="PANTHER" id="PTHR35807:SF1">
    <property type="entry name" value="TRANSCRIPTIONAL REGULATOR REDD"/>
    <property type="match status" value="1"/>
</dbReference>
<dbReference type="PROSITE" id="PS50005">
    <property type="entry name" value="TPR"/>
    <property type="match status" value="1"/>
</dbReference>
<dbReference type="GO" id="GO:0006355">
    <property type="term" value="P:regulation of DNA-templated transcription"/>
    <property type="evidence" value="ECO:0007669"/>
    <property type="project" value="InterPro"/>
</dbReference>
<dbReference type="Pfam" id="PF13424">
    <property type="entry name" value="TPR_12"/>
    <property type="match status" value="2"/>
</dbReference>
<feature type="repeat" description="TPR" evidence="5">
    <location>
        <begin position="812"/>
        <end position="845"/>
    </location>
</feature>
<dbReference type="InterPro" id="IPR016032">
    <property type="entry name" value="Sig_transdc_resp-reg_C-effctor"/>
</dbReference>
<dbReference type="PANTHER" id="PTHR35807">
    <property type="entry name" value="TRANSCRIPTIONAL REGULATOR REDD-RELATED"/>
    <property type="match status" value="1"/>
</dbReference>
<dbReference type="InterPro" id="IPR001867">
    <property type="entry name" value="OmpR/PhoB-type_DNA-bd"/>
</dbReference>
<dbReference type="SUPFAM" id="SSF46894">
    <property type="entry name" value="C-terminal effector domain of the bipartite response regulators"/>
    <property type="match status" value="1"/>
</dbReference>
<feature type="region of interest" description="Disordered" evidence="7">
    <location>
        <begin position="247"/>
        <end position="284"/>
    </location>
</feature>
<dbReference type="GO" id="GO:0003677">
    <property type="term" value="F:DNA binding"/>
    <property type="evidence" value="ECO:0007669"/>
    <property type="project" value="UniProtKB-UniRule"/>
</dbReference>
<organism evidence="9 10">
    <name type="scientific">Actinoplanes auranticolor</name>
    <dbReference type="NCBI Taxonomy" id="47988"/>
    <lineage>
        <taxon>Bacteria</taxon>
        <taxon>Bacillati</taxon>
        <taxon>Actinomycetota</taxon>
        <taxon>Actinomycetes</taxon>
        <taxon>Micromonosporales</taxon>
        <taxon>Micromonosporaceae</taxon>
        <taxon>Actinoplanes</taxon>
    </lineage>
</organism>
<protein>
    <submittedName>
        <fullName evidence="9">SARP family transcriptional regulator</fullName>
    </submittedName>
</protein>
<evidence type="ECO:0000259" key="8">
    <source>
        <dbReference type="PROSITE" id="PS51755"/>
    </source>
</evidence>
<feature type="domain" description="OmpR/PhoB-type" evidence="8">
    <location>
        <begin position="1"/>
        <end position="95"/>
    </location>
</feature>
<reference evidence="9" key="1">
    <citation type="submission" date="2021-03" db="EMBL/GenBank/DDBJ databases">
        <title>Whole genome shotgun sequence of Actinoplanes auranticolor NBRC 12245.</title>
        <authorList>
            <person name="Komaki H."/>
            <person name="Tamura T."/>
        </authorList>
    </citation>
    <scope>NUCLEOTIDE SEQUENCE</scope>
    <source>
        <strain evidence="9">NBRC 12245</strain>
    </source>
</reference>
<comment type="similarity">
    <text evidence="1">Belongs to the AfsR/DnrI/RedD regulatory family.</text>
</comment>
<evidence type="ECO:0000313" key="10">
    <source>
        <dbReference type="Proteomes" id="UP000681340"/>
    </source>
</evidence>
<keyword evidence="3 6" id="KW-0238">DNA-binding</keyword>
<evidence type="ECO:0000256" key="6">
    <source>
        <dbReference type="PROSITE-ProRule" id="PRU01091"/>
    </source>
</evidence>
<dbReference type="EMBL" id="BOQL01000041">
    <property type="protein sequence ID" value="GIM72290.1"/>
    <property type="molecule type" value="Genomic_DNA"/>
</dbReference>
<dbReference type="Gene3D" id="3.40.50.300">
    <property type="entry name" value="P-loop containing nucleotide triphosphate hydrolases"/>
    <property type="match status" value="1"/>
</dbReference>
<dbReference type="InterPro" id="IPR051677">
    <property type="entry name" value="AfsR-DnrI-RedD_regulator"/>
</dbReference>
<dbReference type="Proteomes" id="UP000681340">
    <property type="component" value="Unassembled WGS sequence"/>
</dbReference>
<evidence type="ECO:0000256" key="3">
    <source>
        <dbReference type="ARBA" id="ARBA00023125"/>
    </source>
</evidence>
<dbReference type="PROSITE" id="PS51755">
    <property type="entry name" value="OMPR_PHOB"/>
    <property type="match status" value="1"/>
</dbReference>
<dbReference type="Pfam" id="PF03704">
    <property type="entry name" value="BTAD"/>
    <property type="match status" value="1"/>
</dbReference>
<evidence type="ECO:0000256" key="4">
    <source>
        <dbReference type="ARBA" id="ARBA00023163"/>
    </source>
</evidence>
<accession>A0A919SI14</accession>
<keyword evidence="5" id="KW-0802">TPR repeat</keyword>
<dbReference type="InterPro" id="IPR011990">
    <property type="entry name" value="TPR-like_helical_dom_sf"/>
</dbReference>